<dbReference type="AlphaFoldDB" id="A0A0F9SL94"/>
<dbReference type="EMBL" id="LAZR01002440">
    <property type="protein sequence ID" value="KKN30043.1"/>
    <property type="molecule type" value="Genomic_DNA"/>
</dbReference>
<evidence type="ECO:0000313" key="1">
    <source>
        <dbReference type="EMBL" id="KKN30043.1"/>
    </source>
</evidence>
<gene>
    <name evidence="1" type="ORF">LCGC14_0838160</name>
</gene>
<protein>
    <submittedName>
        <fullName evidence="1">Uncharacterized protein</fullName>
    </submittedName>
</protein>
<comment type="caution">
    <text evidence="1">The sequence shown here is derived from an EMBL/GenBank/DDBJ whole genome shotgun (WGS) entry which is preliminary data.</text>
</comment>
<organism evidence="1">
    <name type="scientific">marine sediment metagenome</name>
    <dbReference type="NCBI Taxonomy" id="412755"/>
    <lineage>
        <taxon>unclassified sequences</taxon>
        <taxon>metagenomes</taxon>
        <taxon>ecological metagenomes</taxon>
    </lineage>
</organism>
<proteinExistence type="predicted"/>
<name>A0A0F9SL94_9ZZZZ</name>
<accession>A0A0F9SL94</accession>
<reference evidence="1" key="1">
    <citation type="journal article" date="2015" name="Nature">
        <title>Complex archaea that bridge the gap between prokaryotes and eukaryotes.</title>
        <authorList>
            <person name="Spang A."/>
            <person name="Saw J.H."/>
            <person name="Jorgensen S.L."/>
            <person name="Zaremba-Niedzwiedzka K."/>
            <person name="Martijn J."/>
            <person name="Lind A.E."/>
            <person name="van Eijk R."/>
            <person name="Schleper C."/>
            <person name="Guy L."/>
            <person name="Ettema T.J."/>
        </authorList>
    </citation>
    <scope>NUCLEOTIDE SEQUENCE</scope>
</reference>
<sequence length="77" mass="8611">MPLTPYAKLIGATTMLERAVTVARLNSCVSNLVLVKASNKLVQRRLTEYLTPISRNIYADGRAVEFAFEKLLKEQGQ</sequence>